<name>A0A160F698_9BACL</name>
<evidence type="ECO:0000313" key="2">
    <source>
        <dbReference type="Proteomes" id="UP000076865"/>
    </source>
</evidence>
<evidence type="ECO:0008006" key="3">
    <source>
        <dbReference type="Google" id="ProtNLM"/>
    </source>
</evidence>
<protein>
    <recommendedName>
        <fullName evidence="3">Bacteriocin biosynthesis cyclodehydratase domain protein</fullName>
    </recommendedName>
</protein>
<accession>A0A160F698</accession>
<keyword evidence="1" id="KW-0614">Plasmid</keyword>
<keyword evidence="2" id="KW-1185">Reference proteome</keyword>
<dbReference type="PATRIC" id="fig|294699.3.peg.3090"/>
<dbReference type="KEGG" id="aamy:GFC30_2995"/>
<gene>
    <name evidence="1" type="ORF">GFC30_2995</name>
</gene>
<proteinExistence type="predicted"/>
<dbReference type="AlphaFoldDB" id="A0A160F698"/>
<dbReference type="Gene3D" id="3.40.50.720">
    <property type="entry name" value="NAD(P)-binding Rossmann-like Domain"/>
    <property type="match status" value="1"/>
</dbReference>
<organism evidence="1 2">
    <name type="scientific">Anoxybacteroides amylolyticum</name>
    <dbReference type="NCBI Taxonomy" id="294699"/>
    <lineage>
        <taxon>Bacteria</taxon>
        <taxon>Bacillati</taxon>
        <taxon>Bacillota</taxon>
        <taxon>Bacilli</taxon>
        <taxon>Bacillales</taxon>
        <taxon>Anoxybacillaceae</taxon>
        <taxon>Anoxybacteroides</taxon>
    </lineage>
</organism>
<dbReference type="OrthoDB" id="2679713at2"/>
<dbReference type="EMBL" id="CP015439">
    <property type="protein sequence ID" value="ANB62127.1"/>
    <property type="molecule type" value="Genomic_DNA"/>
</dbReference>
<geneLocation type="plasmid" evidence="2">
    <name>pdsm15939_1</name>
</geneLocation>
<dbReference type="RefSeq" id="WP_066327534.1">
    <property type="nucleotide sequence ID" value="NZ_CP015439.1"/>
</dbReference>
<reference evidence="1 2" key="1">
    <citation type="journal article" date="2006" name="Syst. Appl. Microbiol.">
        <title>Anoxybacillus amylolyticus sp. nov., a thermophilic amylase producing bacterium isolated from Mount Rittmann (Antarctica).</title>
        <authorList>
            <person name="Poli A."/>
            <person name="Esposito E."/>
            <person name="Lama L."/>
            <person name="Orlando P."/>
            <person name="Nicolaus G."/>
            <person name="de Appolonia F."/>
            <person name="Gambacorta A."/>
            <person name="Nicolaus B."/>
        </authorList>
    </citation>
    <scope>NUCLEOTIDE SEQUENCE [LARGE SCALE GENOMIC DNA]</scope>
    <source>
        <strain evidence="1 2">DSM 15939</strain>
        <plasmid evidence="2">Plasmid pdsm15939_1</plasmid>
    </source>
</reference>
<dbReference type="Proteomes" id="UP000076865">
    <property type="component" value="Plasmid pDSM15939_1"/>
</dbReference>
<evidence type="ECO:0000313" key="1">
    <source>
        <dbReference type="EMBL" id="ANB62127.1"/>
    </source>
</evidence>
<sequence>MKIQLFEIGEFANRIGDMISKELEPDRVKVENNSLEKLPVRHDADLYMVISEHLCVDLCKYIDNISRNYKKYFLPIVMDHPYLTVGPFVQYSQGACYHCYYGRFMQHNPAPHVTRALEKHYRECIGKGPKGYHPLDAAIVSNWLIYSVKNSFNHFQGKLWRMNLVSRESVTSKVIGIHGCKRCGSKKDEKTRSYFALLNRLIGSYQEGEEYCESIK</sequence>